<dbReference type="OrthoDB" id="1640476at2759"/>
<dbReference type="Gene3D" id="1.20.225.20">
    <property type="entry name" value="Ub domain-containing protein, DC-UbP/UBTD2, N-terminal domain"/>
    <property type="match status" value="1"/>
</dbReference>
<feature type="compositionally biased region" description="Polar residues" evidence="1">
    <location>
        <begin position="62"/>
        <end position="72"/>
    </location>
</feature>
<dbReference type="InterPro" id="IPR039869">
    <property type="entry name" value="UBTD1/2"/>
</dbReference>
<evidence type="ECO:0000313" key="3">
    <source>
        <dbReference type="EMBL" id="KAJ5247215.1"/>
    </source>
</evidence>
<dbReference type="InterPro" id="IPR029071">
    <property type="entry name" value="Ubiquitin-like_domsf"/>
</dbReference>
<dbReference type="GeneID" id="83198798"/>
<dbReference type="RefSeq" id="XP_058334636.1">
    <property type="nucleotide sequence ID" value="XM_058471495.1"/>
</dbReference>
<evidence type="ECO:0000256" key="1">
    <source>
        <dbReference type="SAM" id="MobiDB-lite"/>
    </source>
</evidence>
<feature type="region of interest" description="Disordered" evidence="1">
    <location>
        <begin position="151"/>
        <end position="181"/>
    </location>
</feature>
<dbReference type="InterPro" id="IPR000626">
    <property type="entry name" value="Ubiquitin-like_dom"/>
</dbReference>
<dbReference type="PROSITE" id="PS50053">
    <property type="entry name" value="UBIQUITIN_2"/>
    <property type="match status" value="1"/>
</dbReference>
<dbReference type="AlphaFoldDB" id="A0A9W9PI56"/>
<comment type="caution">
    <text evidence="3">The sequence shown here is derived from an EMBL/GenBank/DDBJ whole genome shotgun (WGS) entry which is preliminary data.</text>
</comment>
<feature type="domain" description="Ubiquitin-like" evidence="2">
    <location>
        <begin position="204"/>
        <end position="276"/>
    </location>
</feature>
<dbReference type="Proteomes" id="UP001150941">
    <property type="component" value="Unassembled WGS sequence"/>
</dbReference>
<keyword evidence="4" id="KW-1185">Reference proteome</keyword>
<sequence length="281" mass="31515">MAPANDQRRIGRIGNVRAKSVADGNHNIPQNTPQWQKAQPPSGRPGHNPPRRRAPSFPLDQHYNSPVRQHTWNSKRREWTREALDRERTEFFETRVTGRPEVWAALATAITLIRDNDLATAQVILDAAGGVLYRLPQCIVSDPGNMVASEITEEHGREGEEDEEEGVGLDGKIGSGDESEDELIAQDLERRREEKGKTSERDLIRVAARLSDRAADLSVLVNKSQSVGSLARKLQQEAKIASTQRVRIVYLGRMLKESDSLLEQGWQDGHVLNALVVPRRF</sequence>
<name>A0A9W9PI56_9EURO</name>
<organism evidence="3 4">
    <name type="scientific">Penicillium chermesinum</name>
    <dbReference type="NCBI Taxonomy" id="63820"/>
    <lineage>
        <taxon>Eukaryota</taxon>
        <taxon>Fungi</taxon>
        <taxon>Dikarya</taxon>
        <taxon>Ascomycota</taxon>
        <taxon>Pezizomycotina</taxon>
        <taxon>Eurotiomycetes</taxon>
        <taxon>Eurotiomycetidae</taxon>
        <taxon>Eurotiales</taxon>
        <taxon>Aspergillaceae</taxon>
        <taxon>Penicillium</taxon>
    </lineage>
</organism>
<dbReference type="Gene3D" id="3.10.20.90">
    <property type="entry name" value="Phosphatidylinositol 3-kinase Catalytic Subunit, Chain A, domain 1"/>
    <property type="match status" value="1"/>
</dbReference>
<proteinExistence type="predicted"/>
<evidence type="ECO:0000259" key="2">
    <source>
        <dbReference type="PROSITE" id="PS50053"/>
    </source>
</evidence>
<gene>
    <name evidence="3" type="ORF">N7468_002198</name>
</gene>
<reference evidence="3" key="1">
    <citation type="submission" date="2022-11" db="EMBL/GenBank/DDBJ databases">
        <authorList>
            <person name="Petersen C."/>
        </authorList>
    </citation>
    <scope>NUCLEOTIDE SEQUENCE</scope>
    <source>
        <strain evidence="3">IBT 19713</strain>
    </source>
</reference>
<dbReference type="InterPro" id="IPR038169">
    <property type="entry name" value="DC-UbP/UBTD2_N_sf"/>
</dbReference>
<dbReference type="PANTHER" id="PTHR13609">
    <property type="entry name" value="UBIQUITIN DOMAIN CONTAINING 1 PROTEIN-RELATED"/>
    <property type="match status" value="1"/>
</dbReference>
<feature type="region of interest" description="Disordered" evidence="1">
    <location>
        <begin position="1"/>
        <end position="75"/>
    </location>
</feature>
<evidence type="ECO:0000313" key="4">
    <source>
        <dbReference type="Proteomes" id="UP001150941"/>
    </source>
</evidence>
<accession>A0A9W9PI56</accession>
<dbReference type="Pfam" id="PF16455">
    <property type="entry name" value="UBD"/>
    <property type="match status" value="1"/>
</dbReference>
<dbReference type="EMBL" id="JAPQKS010000002">
    <property type="protein sequence ID" value="KAJ5247215.1"/>
    <property type="molecule type" value="Genomic_DNA"/>
</dbReference>
<reference evidence="3" key="2">
    <citation type="journal article" date="2023" name="IMA Fungus">
        <title>Comparative genomic study of the Penicillium genus elucidates a diverse pangenome and 15 lateral gene transfer events.</title>
        <authorList>
            <person name="Petersen C."/>
            <person name="Sorensen T."/>
            <person name="Nielsen M.R."/>
            <person name="Sondergaard T.E."/>
            <person name="Sorensen J.L."/>
            <person name="Fitzpatrick D.A."/>
            <person name="Frisvad J.C."/>
            <person name="Nielsen K.L."/>
        </authorList>
    </citation>
    <scope>NUCLEOTIDE SEQUENCE</scope>
    <source>
        <strain evidence="3">IBT 19713</strain>
    </source>
</reference>
<dbReference type="SUPFAM" id="SSF54236">
    <property type="entry name" value="Ubiquitin-like"/>
    <property type="match status" value="1"/>
</dbReference>
<dbReference type="InterPro" id="IPR032752">
    <property type="entry name" value="DC-UbP/UBTD2_N"/>
</dbReference>
<feature type="compositionally biased region" description="Polar residues" evidence="1">
    <location>
        <begin position="27"/>
        <end position="39"/>
    </location>
</feature>
<protein>
    <recommendedName>
        <fullName evidence="2">Ubiquitin-like domain-containing protein</fullName>
    </recommendedName>
</protein>